<dbReference type="EMBL" id="JABEZV010000009">
    <property type="protein sequence ID" value="MBA0720591.1"/>
    <property type="molecule type" value="Genomic_DNA"/>
</dbReference>
<organism evidence="1 2">
    <name type="scientific">Gossypium laxum</name>
    <dbReference type="NCBI Taxonomy" id="34288"/>
    <lineage>
        <taxon>Eukaryota</taxon>
        <taxon>Viridiplantae</taxon>
        <taxon>Streptophyta</taxon>
        <taxon>Embryophyta</taxon>
        <taxon>Tracheophyta</taxon>
        <taxon>Spermatophyta</taxon>
        <taxon>Magnoliopsida</taxon>
        <taxon>eudicotyledons</taxon>
        <taxon>Gunneridae</taxon>
        <taxon>Pentapetalae</taxon>
        <taxon>rosids</taxon>
        <taxon>malvids</taxon>
        <taxon>Malvales</taxon>
        <taxon>Malvaceae</taxon>
        <taxon>Malvoideae</taxon>
        <taxon>Gossypium</taxon>
    </lineage>
</organism>
<name>A0A7J9A966_9ROSI</name>
<proteinExistence type="predicted"/>
<evidence type="ECO:0000313" key="2">
    <source>
        <dbReference type="Proteomes" id="UP000593574"/>
    </source>
</evidence>
<comment type="caution">
    <text evidence="1">The sequence shown here is derived from an EMBL/GenBank/DDBJ whole genome shotgun (WGS) entry which is preliminary data.</text>
</comment>
<evidence type="ECO:0008006" key="3">
    <source>
        <dbReference type="Google" id="ProtNLM"/>
    </source>
</evidence>
<protein>
    <recommendedName>
        <fullName evidence="3">DUF4283 domain-containing protein</fullName>
    </recommendedName>
</protein>
<keyword evidence="2" id="KW-1185">Reference proteome</keyword>
<evidence type="ECO:0000313" key="1">
    <source>
        <dbReference type="EMBL" id="MBA0720591.1"/>
    </source>
</evidence>
<gene>
    <name evidence="1" type="ORF">Golax_008204</name>
</gene>
<accession>A0A7J9A966</accession>
<dbReference type="AlphaFoldDB" id="A0A7J9A966"/>
<reference evidence="1 2" key="1">
    <citation type="journal article" date="2019" name="Genome Biol. Evol.">
        <title>Insights into the evolution of the New World diploid cottons (Gossypium, subgenus Houzingenia) based on genome sequencing.</title>
        <authorList>
            <person name="Grover C.E."/>
            <person name="Arick M.A. 2nd"/>
            <person name="Thrash A."/>
            <person name="Conover J.L."/>
            <person name="Sanders W.S."/>
            <person name="Peterson D.G."/>
            <person name="Frelichowski J.E."/>
            <person name="Scheffler J.A."/>
            <person name="Scheffler B.E."/>
            <person name="Wendel J.F."/>
        </authorList>
    </citation>
    <scope>NUCLEOTIDE SEQUENCE [LARGE SCALE GENOMIC DNA]</scope>
    <source>
        <strain evidence="1">4</strain>
        <tissue evidence="1">Leaf</tissue>
    </source>
</reference>
<dbReference type="Proteomes" id="UP000593574">
    <property type="component" value="Unassembled WGS sequence"/>
</dbReference>
<sequence length="209" mass="23848">MVWPGEIGGDGDKLANPSLVDEEEVLIQILSDLWPPLGGVSITNTREKRYLFWFYYAIDIKRVMESMPWSFKRHRIIFHRLGQGEDPLQVPLVYTDFWVQVHNLPIGVVLEGLARHGEGFCPLRMTIGVHVVEFGWDASLRAPSRREAMMSRKWLQENCSGINQAGGNSFDMDVDERGEGKSFGDIQIVNPYLSSWSRDGVMTRYEDNG</sequence>